<evidence type="ECO:0000313" key="1">
    <source>
        <dbReference type="EMBL" id="KAB8242983.1"/>
    </source>
</evidence>
<accession>A0A5N6GRC5</accession>
<protein>
    <submittedName>
        <fullName evidence="1">Uncharacterized protein</fullName>
    </submittedName>
</protein>
<gene>
    <name evidence="1" type="ORF">BDV35DRAFT_11446</name>
</gene>
<dbReference type="Proteomes" id="UP000325434">
    <property type="component" value="Unassembled WGS sequence"/>
</dbReference>
<proteinExistence type="predicted"/>
<organism evidence="1">
    <name type="scientific">Aspergillus flavus</name>
    <dbReference type="NCBI Taxonomy" id="5059"/>
    <lineage>
        <taxon>Eukaryota</taxon>
        <taxon>Fungi</taxon>
        <taxon>Dikarya</taxon>
        <taxon>Ascomycota</taxon>
        <taxon>Pezizomycotina</taxon>
        <taxon>Eurotiomycetes</taxon>
        <taxon>Eurotiomycetidae</taxon>
        <taxon>Eurotiales</taxon>
        <taxon>Aspergillaceae</taxon>
        <taxon>Aspergillus</taxon>
        <taxon>Aspergillus subgen. Circumdati</taxon>
    </lineage>
</organism>
<dbReference type="EMBL" id="ML734651">
    <property type="protein sequence ID" value="KAB8242983.1"/>
    <property type="molecule type" value="Genomic_DNA"/>
</dbReference>
<dbReference type="AlphaFoldDB" id="A0A5N6GRC5"/>
<reference evidence="1" key="1">
    <citation type="submission" date="2019-04" db="EMBL/GenBank/DDBJ databases">
        <title>Friends and foes A comparative genomics study of 23 Aspergillus species from section Flavi.</title>
        <authorList>
            <consortium name="DOE Joint Genome Institute"/>
            <person name="Kjaerbolling I."/>
            <person name="Vesth T."/>
            <person name="Frisvad J.C."/>
            <person name="Nybo J.L."/>
            <person name="Theobald S."/>
            <person name="Kildgaard S."/>
            <person name="Isbrandt T."/>
            <person name="Kuo A."/>
            <person name="Sato A."/>
            <person name="Lyhne E.K."/>
            <person name="Kogle M.E."/>
            <person name="Wiebenga A."/>
            <person name="Kun R.S."/>
            <person name="Lubbers R.J."/>
            <person name="Makela M.R."/>
            <person name="Barry K."/>
            <person name="Chovatia M."/>
            <person name="Clum A."/>
            <person name="Daum C."/>
            <person name="Haridas S."/>
            <person name="He G."/>
            <person name="LaButti K."/>
            <person name="Lipzen A."/>
            <person name="Mondo S."/>
            <person name="Riley R."/>
            <person name="Salamov A."/>
            <person name="Simmons B.A."/>
            <person name="Magnuson J.K."/>
            <person name="Henrissat B."/>
            <person name="Mortensen U.H."/>
            <person name="Larsen T.O."/>
            <person name="Devries R.P."/>
            <person name="Grigoriev I.V."/>
            <person name="Machida M."/>
            <person name="Baker S.E."/>
            <person name="Andersen M.R."/>
        </authorList>
    </citation>
    <scope>NUCLEOTIDE SEQUENCE [LARGE SCALE GENOMIC DNA]</scope>
    <source>
        <strain evidence="1">CBS 121.62</strain>
    </source>
</reference>
<sequence length="99" mass="11273">MIDLDGQMSGCATFTLLFRFAVSLSEQDELGQSVNETSYLPPYYRCYSGLRMYDRSHCHEILWLHPLSARNKILAAGIEFSWQTPSTPSVVVYRTVCSD</sequence>
<name>A0A5N6GRC5_ASPFL</name>